<feature type="region of interest" description="Disordered" evidence="1">
    <location>
        <begin position="140"/>
        <end position="159"/>
    </location>
</feature>
<dbReference type="EMBL" id="VSRR010000278">
    <property type="protein sequence ID" value="MPC13393.1"/>
    <property type="molecule type" value="Genomic_DNA"/>
</dbReference>
<dbReference type="Proteomes" id="UP000324222">
    <property type="component" value="Unassembled WGS sequence"/>
</dbReference>
<dbReference type="AlphaFoldDB" id="A0A5B7D0Y7"/>
<comment type="caution">
    <text evidence="2">The sequence shown here is derived from an EMBL/GenBank/DDBJ whole genome shotgun (WGS) entry which is preliminary data.</text>
</comment>
<accession>A0A5B7D0Y7</accession>
<name>A0A5B7D0Y7_PORTR</name>
<gene>
    <name evidence="2" type="ORF">E2C01_006126</name>
</gene>
<proteinExistence type="predicted"/>
<organism evidence="2 3">
    <name type="scientific">Portunus trituberculatus</name>
    <name type="common">Swimming crab</name>
    <name type="synonym">Neptunus trituberculatus</name>
    <dbReference type="NCBI Taxonomy" id="210409"/>
    <lineage>
        <taxon>Eukaryota</taxon>
        <taxon>Metazoa</taxon>
        <taxon>Ecdysozoa</taxon>
        <taxon>Arthropoda</taxon>
        <taxon>Crustacea</taxon>
        <taxon>Multicrustacea</taxon>
        <taxon>Malacostraca</taxon>
        <taxon>Eumalacostraca</taxon>
        <taxon>Eucarida</taxon>
        <taxon>Decapoda</taxon>
        <taxon>Pleocyemata</taxon>
        <taxon>Brachyura</taxon>
        <taxon>Eubrachyura</taxon>
        <taxon>Portunoidea</taxon>
        <taxon>Portunidae</taxon>
        <taxon>Portuninae</taxon>
        <taxon>Portunus</taxon>
    </lineage>
</organism>
<sequence length="192" mass="21602">MSKVTSNYKHCTKFGMAVGWLVPALMTAYKIVRRLINTCTWPPLPTTSFQGPSPPQPRVSRARVLSTAIHETASPKLMKFLGLIWVFLTPNNTHLEKILHGAFSVLYFFQVPVCEQRLRFKRCYGPSGIACRSALLRQHPNPRPSCKRKGDHGRNTAGMGERVGVRRGVRQVTRAVLAYSRLGMKVVVQDGW</sequence>
<reference evidence="2 3" key="1">
    <citation type="submission" date="2019-05" db="EMBL/GenBank/DDBJ databases">
        <title>Another draft genome of Portunus trituberculatus and its Hox gene families provides insights of decapod evolution.</title>
        <authorList>
            <person name="Jeong J.-H."/>
            <person name="Song I."/>
            <person name="Kim S."/>
            <person name="Choi T."/>
            <person name="Kim D."/>
            <person name="Ryu S."/>
            <person name="Kim W."/>
        </authorList>
    </citation>
    <scope>NUCLEOTIDE SEQUENCE [LARGE SCALE GENOMIC DNA]</scope>
    <source>
        <tissue evidence="2">Muscle</tissue>
    </source>
</reference>
<evidence type="ECO:0000313" key="3">
    <source>
        <dbReference type="Proteomes" id="UP000324222"/>
    </source>
</evidence>
<evidence type="ECO:0000256" key="1">
    <source>
        <dbReference type="SAM" id="MobiDB-lite"/>
    </source>
</evidence>
<protein>
    <submittedName>
        <fullName evidence="2">Uncharacterized protein</fullName>
    </submittedName>
</protein>
<evidence type="ECO:0000313" key="2">
    <source>
        <dbReference type="EMBL" id="MPC13393.1"/>
    </source>
</evidence>
<keyword evidence="3" id="KW-1185">Reference proteome</keyword>